<dbReference type="InterPro" id="IPR044992">
    <property type="entry name" value="ChyE-like"/>
</dbReference>
<dbReference type="EMBL" id="BAABEY010000025">
    <property type="protein sequence ID" value="GAA4441106.1"/>
    <property type="molecule type" value="Genomic_DNA"/>
</dbReference>
<dbReference type="CDD" id="cd01741">
    <property type="entry name" value="GATase1_1"/>
    <property type="match status" value="1"/>
</dbReference>
<keyword evidence="2" id="KW-0315">Glutamine amidotransferase</keyword>
<gene>
    <name evidence="2" type="ORF">GCM10023091_25810</name>
</gene>
<dbReference type="SUPFAM" id="SSF52317">
    <property type="entry name" value="Class I glutamine amidotransferase-like"/>
    <property type="match status" value="1"/>
</dbReference>
<evidence type="ECO:0000313" key="2">
    <source>
        <dbReference type="EMBL" id="GAA4441106.1"/>
    </source>
</evidence>
<accession>A0ABP8LZD2</accession>
<dbReference type="Gene3D" id="3.40.50.880">
    <property type="match status" value="1"/>
</dbReference>
<dbReference type="RefSeq" id="WP_345029774.1">
    <property type="nucleotide sequence ID" value="NZ_BAABEY010000025.1"/>
</dbReference>
<dbReference type="InterPro" id="IPR029062">
    <property type="entry name" value="Class_I_gatase-like"/>
</dbReference>
<organism evidence="2 3">
    <name type="scientific">Ravibacter arvi</name>
    <dbReference type="NCBI Taxonomy" id="2051041"/>
    <lineage>
        <taxon>Bacteria</taxon>
        <taxon>Pseudomonadati</taxon>
        <taxon>Bacteroidota</taxon>
        <taxon>Cytophagia</taxon>
        <taxon>Cytophagales</taxon>
        <taxon>Spirosomataceae</taxon>
        <taxon>Ravibacter</taxon>
    </lineage>
</organism>
<dbReference type="PANTHER" id="PTHR42695:SF5">
    <property type="entry name" value="GLUTAMINE AMIDOTRANSFERASE YLR126C-RELATED"/>
    <property type="match status" value="1"/>
</dbReference>
<evidence type="ECO:0000259" key="1">
    <source>
        <dbReference type="Pfam" id="PF00117"/>
    </source>
</evidence>
<proteinExistence type="predicted"/>
<reference evidence="3" key="1">
    <citation type="journal article" date="2019" name="Int. J. Syst. Evol. Microbiol.">
        <title>The Global Catalogue of Microorganisms (GCM) 10K type strain sequencing project: providing services to taxonomists for standard genome sequencing and annotation.</title>
        <authorList>
            <consortium name="The Broad Institute Genomics Platform"/>
            <consortium name="The Broad Institute Genome Sequencing Center for Infectious Disease"/>
            <person name="Wu L."/>
            <person name="Ma J."/>
        </authorList>
    </citation>
    <scope>NUCLEOTIDE SEQUENCE [LARGE SCALE GENOMIC DNA]</scope>
    <source>
        <strain evidence="3">JCM 31920</strain>
    </source>
</reference>
<name>A0ABP8LZD2_9BACT</name>
<keyword evidence="3" id="KW-1185">Reference proteome</keyword>
<dbReference type="InterPro" id="IPR017926">
    <property type="entry name" value="GATASE"/>
</dbReference>
<dbReference type="Proteomes" id="UP001501508">
    <property type="component" value="Unassembled WGS sequence"/>
</dbReference>
<comment type="caution">
    <text evidence="2">The sequence shown here is derived from an EMBL/GenBank/DDBJ whole genome shotgun (WGS) entry which is preliminary data.</text>
</comment>
<dbReference type="PROSITE" id="PS51273">
    <property type="entry name" value="GATASE_TYPE_1"/>
    <property type="match status" value="1"/>
</dbReference>
<sequence>MKKLTIGLLECDHVRAELRPVHGDYRDMFPKLFGPDLISFRFYDVINDRFPENPSECDGYICTGSSFSVYDDVPWIHRLSAFVRTLREDKIPYVGVCFGHQMLGFALGGIVHRADAGWCVGVHTFTVLSRESWMQPEKGTVSLLMMCQDQVISLPEGGVRLASAPGCPNAMIGVGETMIGIQAHPEFTREYDQALMEIREERIGSEKVKAAIESLRQTTDESAAARWIVNFFSNLQQRNQICHQ</sequence>
<protein>
    <submittedName>
        <fullName evidence="2">Glutamine amidotransferase</fullName>
    </submittedName>
</protein>
<dbReference type="PANTHER" id="PTHR42695">
    <property type="entry name" value="GLUTAMINE AMIDOTRANSFERASE YLR126C-RELATED"/>
    <property type="match status" value="1"/>
</dbReference>
<evidence type="ECO:0000313" key="3">
    <source>
        <dbReference type="Proteomes" id="UP001501508"/>
    </source>
</evidence>
<feature type="domain" description="Glutamine amidotransferase" evidence="1">
    <location>
        <begin position="69"/>
        <end position="190"/>
    </location>
</feature>
<dbReference type="Pfam" id="PF00117">
    <property type="entry name" value="GATase"/>
    <property type="match status" value="1"/>
</dbReference>